<name>B8IY51_METNO</name>
<feature type="region of interest" description="Disordered" evidence="1">
    <location>
        <begin position="1"/>
        <end position="56"/>
    </location>
</feature>
<keyword evidence="2" id="KW-0614">Plasmid</keyword>
<keyword evidence="3" id="KW-1185">Reference proteome</keyword>
<gene>
    <name evidence="2" type="ordered locus">Mnod_7750</name>
</gene>
<dbReference type="RefSeq" id="WP_012631437.1">
    <property type="nucleotide sequence ID" value="NC_011888.1"/>
</dbReference>
<organism evidence="2 3">
    <name type="scientific">Methylobacterium nodulans (strain LMG 21967 / CNCM I-2342 / ORS 2060)</name>
    <dbReference type="NCBI Taxonomy" id="460265"/>
    <lineage>
        <taxon>Bacteria</taxon>
        <taxon>Pseudomonadati</taxon>
        <taxon>Pseudomonadota</taxon>
        <taxon>Alphaproteobacteria</taxon>
        <taxon>Hyphomicrobiales</taxon>
        <taxon>Methylobacteriaceae</taxon>
        <taxon>Methylobacterium</taxon>
    </lineage>
</organism>
<proteinExistence type="predicted"/>
<sequence length="146" mass="14971">MTLTPPSHGGSSANTAGWPINEERNARAMAFHQTGKLTTPGAAHPPSTASRNAPAEQPFAVTVTAGLQPGGRGEAAAAARPVVHDAGRTPAERSFAELVTADLQKQERSAGAARLITGEAVRVSAEQSFADVVTADLRSAPRPGRA</sequence>
<dbReference type="HOGENOM" id="CLU_1775278_0_0_5"/>
<accession>B8IY51</accession>
<feature type="compositionally biased region" description="Polar residues" evidence="1">
    <location>
        <begin position="1"/>
        <end position="15"/>
    </location>
</feature>
<geneLocation type="plasmid" evidence="2 3">
    <name>pMNOD05</name>
</geneLocation>
<evidence type="ECO:0000313" key="3">
    <source>
        <dbReference type="Proteomes" id="UP000008207"/>
    </source>
</evidence>
<dbReference type="Proteomes" id="UP000008207">
    <property type="component" value="Plasmid pMNOD05"/>
</dbReference>
<protein>
    <submittedName>
        <fullName evidence="2">Uncharacterized protein</fullName>
    </submittedName>
</protein>
<dbReference type="AlphaFoldDB" id="B8IY51"/>
<dbReference type="EMBL" id="CP001354">
    <property type="protein sequence ID" value="ACL63341.1"/>
    <property type="molecule type" value="Genomic_DNA"/>
</dbReference>
<dbReference type="KEGG" id="mno:Mnod_7750"/>
<evidence type="ECO:0000313" key="2">
    <source>
        <dbReference type="EMBL" id="ACL63341.1"/>
    </source>
</evidence>
<evidence type="ECO:0000256" key="1">
    <source>
        <dbReference type="SAM" id="MobiDB-lite"/>
    </source>
</evidence>
<reference evidence="3" key="1">
    <citation type="submission" date="2009-01" db="EMBL/GenBank/DDBJ databases">
        <title>Complete sequence of plasmid 5 of Methylobacterium nodulans ORS 2060.</title>
        <authorList>
            <consortium name="US DOE Joint Genome Institute"/>
            <person name="Lucas S."/>
            <person name="Copeland A."/>
            <person name="Lapidus A."/>
            <person name="Glavina del Rio T."/>
            <person name="Dalin E."/>
            <person name="Tice H."/>
            <person name="Bruce D."/>
            <person name="Goodwin L."/>
            <person name="Pitluck S."/>
            <person name="Sims D."/>
            <person name="Brettin T."/>
            <person name="Detter J.C."/>
            <person name="Han C."/>
            <person name="Larimer F."/>
            <person name="Land M."/>
            <person name="Hauser L."/>
            <person name="Kyrpides N."/>
            <person name="Ivanova N."/>
            <person name="Marx C.J."/>
            <person name="Richardson P."/>
        </authorList>
    </citation>
    <scope>NUCLEOTIDE SEQUENCE [LARGE SCALE GENOMIC DNA]</scope>
    <source>
        <strain evidence="3">LMG 21967 / CNCM I-2342 / ORS 2060</strain>
        <plasmid evidence="3">Plasmid pMNOD05</plasmid>
    </source>
</reference>